<evidence type="ECO:0000256" key="2">
    <source>
        <dbReference type="ARBA" id="ARBA00022801"/>
    </source>
</evidence>
<dbReference type="PANTHER" id="PTHR24264:SF54">
    <property type="entry name" value="PEPTIDASE S1 DOMAIN-CONTAINING PROTEIN"/>
    <property type="match status" value="1"/>
</dbReference>
<dbReference type="InterPro" id="IPR043504">
    <property type="entry name" value="Peptidase_S1_PA_chymotrypsin"/>
</dbReference>
<evidence type="ECO:0000313" key="7">
    <source>
        <dbReference type="Proteomes" id="UP001158576"/>
    </source>
</evidence>
<dbReference type="Gene3D" id="2.40.10.10">
    <property type="entry name" value="Trypsin-like serine proteases"/>
    <property type="match status" value="2"/>
</dbReference>
<dbReference type="InterPro" id="IPR013806">
    <property type="entry name" value="Kringle-like"/>
</dbReference>
<gene>
    <name evidence="6" type="ORF">OKIOD_LOCUS97</name>
</gene>
<organism evidence="6 7">
    <name type="scientific">Oikopleura dioica</name>
    <name type="common">Tunicate</name>
    <dbReference type="NCBI Taxonomy" id="34765"/>
    <lineage>
        <taxon>Eukaryota</taxon>
        <taxon>Metazoa</taxon>
        <taxon>Chordata</taxon>
        <taxon>Tunicata</taxon>
        <taxon>Appendicularia</taxon>
        <taxon>Copelata</taxon>
        <taxon>Oikopleuridae</taxon>
        <taxon>Oikopleura</taxon>
    </lineage>
</organism>
<dbReference type="EMBL" id="OU015568">
    <property type="protein sequence ID" value="CAG5076765.1"/>
    <property type="molecule type" value="Genomic_DNA"/>
</dbReference>
<dbReference type="SUPFAM" id="SSF50494">
    <property type="entry name" value="Trypsin-like serine proteases"/>
    <property type="match status" value="1"/>
</dbReference>
<dbReference type="Gene3D" id="2.40.20.10">
    <property type="entry name" value="Plasminogen Kringle 4"/>
    <property type="match status" value="1"/>
</dbReference>
<accession>A0ABN7RLW1</accession>
<evidence type="ECO:0000313" key="6">
    <source>
        <dbReference type="EMBL" id="CAG5076765.1"/>
    </source>
</evidence>
<evidence type="ECO:0000256" key="3">
    <source>
        <dbReference type="ARBA" id="ARBA00022825"/>
    </source>
</evidence>
<reference evidence="6 7" key="1">
    <citation type="submission" date="2021-04" db="EMBL/GenBank/DDBJ databases">
        <authorList>
            <person name="Bliznina A."/>
        </authorList>
    </citation>
    <scope>NUCLEOTIDE SEQUENCE [LARGE SCALE GENOMIC DNA]</scope>
</reference>
<keyword evidence="7" id="KW-1185">Reference proteome</keyword>
<feature type="domain" description="Peptidase S1" evidence="5">
    <location>
        <begin position="125"/>
        <end position="323"/>
    </location>
</feature>
<dbReference type="SUPFAM" id="SSF57440">
    <property type="entry name" value="Kringle-like"/>
    <property type="match status" value="1"/>
</dbReference>
<evidence type="ECO:0000256" key="1">
    <source>
        <dbReference type="ARBA" id="ARBA00022670"/>
    </source>
</evidence>
<dbReference type="InterPro" id="IPR001314">
    <property type="entry name" value="Peptidase_S1A"/>
</dbReference>
<dbReference type="PANTHER" id="PTHR24264">
    <property type="entry name" value="TRYPSIN-RELATED"/>
    <property type="match status" value="1"/>
</dbReference>
<dbReference type="InterPro" id="IPR050127">
    <property type="entry name" value="Serine_Proteases_S1"/>
</dbReference>
<keyword evidence="2" id="KW-0378">Hydrolase</keyword>
<dbReference type="InterPro" id="IPR009003">
    <property type="entry name" value="Peptidase_S1_PA"/>
</dbReference>
<dbReference type="InterPro" id="IPR001254">
    <property type="entry name" value="Trypsin_dom"/>
</dbReference>
<dbReference type="InterPro" id="IPR038178">
    <property type="entry name" value="Kringle_sf"/>
</dbReference>
<evidence type="ECO:0000256" key="4">
    <source>
        <dbReference type="ARBA" id="ARBA00023157"/>
    </source>
</evidence>
<dbReference type="CDD" id="cd00190">
    <property type="entry name" value="Tryp_SPc"/>
    <property type="match status" value="1"/>
</dbReference>
<protein>
    <submittedName>
        <fullName evidence="6">Oidioi.mRNA.OKI2018_I69.PAR.g8539.t1.cds</fullName>
    </submittedName>
</protein>
<dbReference type="Pfam" id="PF00089">
    <property type="entry name" value="Trypsin"/>
    <property type="match status" value="2"/>
</dbReference>
<proteinExistence type="predicted"/>
<dbReference type="SMART" id="SM00020">
    <property type="entry name" value="Tryp_SPc"/>
    <property type="match status" value="1"/>
</dbReference>
<sequence length="331" mass="36492">MERCRNWKNSVNMEKNELTRRWMQAHDNNYCGNPDKDSGGDWCYVDAPPGFCAEKCGSTEQPPMTTVVQVARPARQPSEKPVCRPRTESLFQFRDGLGAIRRPTKWDVPDQVPSNSLNTSVPQQDVLDGRSAMMGLIPWQVQLIGPAGCGGTIISSRIVITAEHCLKSPNPERWRVKAGHIHKSAFRSQNEGQIRRVAKIITTACLPPKNFKPVGGDCIISGWGKTTDVGRSSSRLLWTLIPLFDRSVCRRKLRGYSITDHMICGGGSGPDTCKGDKGGPLVCALRDNNGENQYVLAGVTSWGIGCGKTPGIYAEVADYLNWINEISSQYP</sequence>
<name>A0ABN7RLW1_OIKDI</name>
<keyword evidence="1" id="KW-0645">Protease</keyword>
<dbReference type="PRINTS" id="PR00722">
    <property type="entry name" value="CHYMOTRYPSIN"/>
</dbReference>
<dbReference type="Proteomes" id="UP001158576">
    <property type="component" value="Chromosome PAR"/>
</dbReference>
<keyword evidence="3" id="KW-0720">Serine protease</keyword>
<keyword evidence="4" id="KW-1015">Disulfide bond</keyword>
<evidence type="ECO:0000259" key="5">
    <source>
        <dbReference type="SMART" id="SM00020"/>
    </source>
</evidence>